<reference evidence="2" key="1">
    <citation type="submission" date="2021-06" db="EMBL/GenBank/DDBJ databases">
        <title>New haloarchaea isolates fom saline soil.</title>
        <authorList>
            <person name="Duran-Viseras A."/>
            <person name="Sanchez-Porro C.S."/>
            <person name="Ventosa A."/>
        </authorList>
    </citation>
    <scope>NUCLEOTIDE SEQUENCE</scope>
    <source>
        <strain evidence="2">JCM 18369</strain>
    </source>
</reference>
<keyword evidence="1" id="KW-0175">Coiled coil</keyword>
<dbReference type="RefSeq" id="WP_162413429.1">
    <property type="nucleotide sequence ID" value="NZ_JAHQXE010000003.1"/>
</dbReference>
<comment type="caution">
    <text evidence="2">The sequence shown here is derived from an EMBL/GenBank/DDBJ whole genome shotgun (WGS) entry which is preliminary data.</text>
</comment>
<sequence>MQYRKGNDDGDLFGDVDEHDFATVQASLERSVEDLELALAALEELQRRNTDQN</sequence>
<name>A0AA41KCH3_9EURY</name>
<organism evidence="2 3">
    <name type="scientific">Haloarcula salina</name>
    <dbReference type="NCBI Taxonomy" id="1429914"/>
    <lineage>
        <taxon>Archaea</taxon>
        <taxon>Methanobacteriati</taxon>
        <taxon>Methanobacteriota</taxon>
        <taxon>Stenosarchaea group</taxon>
        <taxon>Halobacteria</taxon>
        <taxon>Halobacteriales</taxon>
        <taxon>Haloarculaceae</taxon>
        <taxon>Haloarcula</taxon>
    </lineage>
</organism>
<gene>
    <name evidence="2" type="ORF">KTS37_11485</name>
</gene>
<accession>A0AA41KCH3</accession>
<evidence type="ECO:0000313" key="2">
    <source>
        <dbReference type="EMBL" id="MBV0902410.1"/>
    </source>
</evidence>
<dbReference type="Proteomes" id="UP001166304">
    <property type="component" value="Unassembled WGS sequence"/>
</dbReference>
<keyword evidence="3" id="KW-1185">Reference proteome</keyword>
<protein>
    <submittedName>
        <fullName evidence="2">Uncharacterized protein</fullName>
    </submittedName>
</protein>
<feature type="coiled-coil region" evidence="1">
    <location>
        <begin position="25"/>
        <end position="52"/>
    </location>
</feature>
<evidence type="ECO:0000313" key="3">
    <source>
        <dbReference type="Proteomes" id="UP001166304"/>
    </source>
</evidence>
<proteinExistence type="predicted"/>
<evidence type="ECO:0000256" key="1">
    <source>
        <dbReference type="SAM" id="Coils"/>
    </source>
</evidence>
<dbReference type="EMBL" id="JAHQXE010000003">
    <property type="protein sequence ID" value="MBV0902410.1"/>
    <property type="molecule type" value="Genomic_DNA"/>
</dbReference>
<dbReference type="AlphaFoldDB" id="A0AA41KCH3"/>